<dbReference type="GeneID" id="19882191"/>
<evidence type="ECO:0000313" key="2">
    <source>
        <dbReference type="EMBL" id="ELA41496.1"/>
    </source>
</evidence>
<gene>
    <name evidence="2" type="ORF">VICG_01480</name>
</gene>
<dbReference type="InterPro" id="IPR037136">
    <property type="entry name" value="RNA3'_phos_cyclase_dom_sf"/>
</dbReference>
<accession>L2GKW3</accession>
<dbReference type="InterPro" id="IPR000228">
    <property type="entry name" value="RNA3'_term_phos_cyc"/>
</dbReference>
<dbReference type="RefSeq" id="XP_007604926.1">
    <property type="nucleotide sequence ID" value="XM_007604864.1"/>
</dbReference>
<dbReference type="GO" id="GO:0005730">
    <property type="term" value="C:nucleolus"/>
    <property type="evidence" value="ECO:0007669"/>
    <property type="project" value="TreeGrafter"/>
</dbReference>
<dbReference type="OrthoDB" id="2194813at2759"/>
<dbReference type="Gene3D" id="3.65.10.20">
    <property type="entry name" value="RNA 3'-terminal phosphate cyclase domain"/>
    <property type="match status" value="1"/>
</dbReference>
<dbReference type="GO" id="GO:0004521">
    <property type="term" value="F:RNA endonuclease activity"/>
    <property type="evidence" value="ECO:0007669"/>
    <property type="project" value="TreeGrafter"/>
</dbReference>
<evidence type="ECO:0000259" key="1">
    <source>
        <dbReference type="Pfam" id="PF01137"/>
    </source>
</evidence>
<dbReference type="GO" id="GO:0000479">
    <property type="term" value="P:endonucleolytic cleavage of tricistronic rRNA transcript (SSU-rRNA, 5.8S rRNA, LSU-rRNA)"/>
    <property type="evidence" value="ECO:0007669"/>
    <property type="project" value="TreeGrafter"/>
</dbReference>
<feature type="domain" description="RNA 3'-terminal phosphate cyclase" evidence="1">
    <location>
        <begin position="57"/>
        <end position="152"/>
    </location>
</feature>
<evidence type="ECO:0000313" key="3">
    <source>
        <dbReference type="Proteomes" id="UP000011082"/>
    </source>
</evidence>
<name>L2GKW3_VITCO</name>
<dbReference type="HOGENOM" id="CLU_1462426_0_0_1"/>
<sequence>MAVEITLVTDNSLEYALILSLLSRKPVCFTCALDVKSVPTFIKLLAPESTWKVSGDFLKFIPGPLEGGRHKLSVDRIPDALASIILLSPFLREDLQLEMSGITNHSSCSVDLFKITYYTMFRAFNLPRFDLSVKKRGFGPLGEGCVLYKTKVREKSRSNRYVQSRRHPKNQGPCDNIQNRIGLCS</sequence>
<protein>
    <recommendedName>
        <fullName evidence="1">RNA 3'-terminal phosphate cyclase domain-containing protein</fullName>
    </recommendedName>
</protein>
<keyword evidence="3" id="KW-1185">Reference proteome</keyword>
<dbReference type="VEuPathDB" id="MicrosporidiaDB:VICG_01480"/>
<dbReference type="Proteomes" id="UP000011082">
    <property type="component" value="Unassembled WGS sequence"/>
</dbReference>
<reference evidence="3" key="1">
    <citation type="submission" date="2011-05" db="EMBL/GenBank/DDBJ databases">
        <title>The genome sequence of Vittaforma corneae strain ATCC 50505.</title>
        <authorList>
            <consortium name="The Broad Institute Genome Sequencing Platform"/>
            <person name="Cuomo C."/>
            <person name="Didier E."/>
            <person name="Bowers L."/>
            <person name="Young S.K."/>
            <person name="Zeng Q."/>
            <person name="Gargeya S."/>
            <person name="Fitzgerald M."/>
            <person name="Haas B."/>
            <person name="Abouelleil A."/>
            <person name="Alvarado L."/>
            <person name="Arachchi H.M."/>
            <person name="Berlin A."/>
            <person name="Chapman S.B."/>
            <person name="Gearin G."/>
            <person name="Goldberg J."/>
            <person name="Griggs A."/>
            <person name="Gujja S."/>
            <person name="Hansen M."/>
            <person name="Heiman D."/>
            <person name="Howarth C."/>
            <person name="Larimer J."/>
            <person name="Lui A."/>
            <person name="MacDonald P.J.P."/>
            <person name="McCowen C."/>
            <person name="Montmayeur A."/>
            <person name="Murphy C."/>
            <person name="Neiman D."/>
            <person name="Pearson M."/>
            <person name="Priest M."/>
            <person name="Roberts A."/>
            <person name="Saif S."/>
            <person name="Shea T."/>
            <person name="Sisk P."/>
            <person name="Stolte C."/>
            <person name="Sykes S."/>
            <person name="Wortman J."/>
            <person name="Nusbaum C."/>
            <person name="Birren B."/>
        </authorList>
    </citation>
    <scope>NUCLEOTIDE SEQUENCE [LARGE SCALE GENOMIC DNA]</scope>
    <source>
        <strain evidence="3">ATCC 50505</strain>
    </source>
</reference>
<dbReference type="STRING" id="993615.L2GKW3"/>
<dbReference type="Pfam" id="PF01137">
    <property type="entry name" value="RTC"/>
    <property type="match status" value="1"/>
</dbReference>
<proteinExistence type="predicted"/>
<dbReference type="PANTHER" id="PTHR11096">
    <property type="entry name" value="RNA 3' TERMINAL PHOSPHATE CYCLASE"/>
    <property type="match status" value="1"/>
</dbReference>
<dbReference type="InParanoid" id="L2GKW3"/>
<dbReference type="EMBL" id="JH370143">
    <property type="protein sequence ID" value="ELA41496.1"/>
    <property type="molecule type" value="Genomic_DNA"/>
</dbReference>
<dbReference type="SUPFAM" id="SSF55205">
    <property type="entry name" value="EPT/RTPC-like"/>
    <property type="match status" value="1"/>
</dbReference>
<dbReference type="PANTHER" id="PTHR11096:SF1">
    <property type="entry name" value="RNA 3'-TERMINAL PHOSPHATE CYCLASE-LIKE PROTEIN"/>
    <property type="match status" value="1"/>
</dbReference>
<dbReference type="AlphaFoldDB" id="L2GKW3"/>
<dbReference type="InterPro" id="IPR013792">
    <property type="entry name" value="RNA3'P_cycl/enolpyr_Trfase_a/b"/>
</dbReference>
<dbReference type="InterPro" id="IPR023797">
    <property type="entry name" value="RNA3'_phos_cyclase_dom"/>
</dbReference>
<organism evidence="2 3">
    <name type="scientific">Vittaforma corneae (strain ATCC 50505)</name>
    <name type="common">Microsporidian parasite</name>
    <name type="synonym">Nosema corneum</name>
    <dbReference type="NCBI Taxonomy" id="993615"/>
    <lineage>
        <taxon>Eukaryota</taxon>
        <taxon>Fungi</taxon>
        <taxon>Fungi incertae sedis</taxon>
        <taxon>Microsporidia</taxon>
        <taxon>Nosematidae</taxon>
        <taxon>Vittaforma</taxon>
    </lineage>
</organism>